<reference evidence="1" key="1">
    <citation type="submission" date="2022-06" db="EMBL/GenBank/DDBJ databases">
        <title>Phylogenomic reconstructions and comparative analyses of Kickxellomycotina fungi.</title>
        <authorList>
            <person name="Reynolds N.K."/>
            <person name="Stajich J.E."/>
            <person name="Barry K."/>
            <person name="Grigoriev I.V."/>
            <person name="Crous P."/>
            <person name="Smith M.E."/>
        </authorList>
    </citation>
    <scope>NUCLEOTIDE SEQUENCE</scope>
    <source>
        <strain evidence="1">RSA 2271</strain>
    </source>
</reference>
<comment type="caution">
    <text evidence="1">The sequence shown here is derived from an EMBL/GenBank/DDBJ whole genome shotgun (WGS) entry which is preliminary data.</text>
</comment>
<feature type="non-terminal residue" evidence="1">
    <location>
        <position position="165"/>
    </location>
</feature>
<gene>
    <name evidence="1" type="ORF">EV182_006519</name>
</gene>
<sequence>MDGGMTSHQLQQPQQHRLPTTADPSTSSAVVTVATTTDPNVAATGYYSTPAQVPPGFDHVPNPLTAHHYTPDIPTSYSSISANPNASVAAVHHPHIQQAPHRPLYPDHSDHHNPHNYTQSHHNHHHHHYQQQQQQHPFVPAGAIHHPIDHHTIDPNTAAVVSPYA</sequence>
<organism evidence="1 2">
    <name type="scientific">Spiromyces aspiralis</name>
    <dbReference type="NCBI Taxonomy" id="68401"/>
    <lineage>
        <taxon>Eukaryota</taxon>
        <taxon>Fungi</taxon>
        <taxon>Fungi incertae sedis</taxon>
        <taxon>Zoopagomycota</taxon>
        <taxon>Kickxellomycotina</taxon>
        <taxon>Kickxellomycetes</taxon>
        <taxon>Kickxellales</taxon>
        <taxon>Kickxellaceae</taxon>
        <taxon>Spiromyces</taxon>
    </lineage>
</organism>
<keyword evidence="2" id="KW-1185">Reference proteome</keyword>
<evidence type="ECO:0000313" key="2">
    <source>
        <dbReference type="Proteomes" id="UP001145114"/>
    </source>
</evidence>
<protein>
    <submittedName>
        <fullName evidence="1">Uncharacterized protein</fullName>
    </submittedName>
</protein>
<name>A0ACC1H8H9_9FUNG</name>
<evidence type="ECO:0000313" key="1">
    <source>
        <dbReference type="EMBL" id="KAJ1672779.1"/>
    </source>
</evidence>
<accession>A0ACC1H8H9</accession>
<dbReference type="EMBL" id="JAMZIH010007854">
    <property type="protein sequence ID" value="KAJ1672779.1"/>
    <property type="molecule type" value="Genomic_DNA"/>
</dbReference>
<proteinExistence type="predicted"/>
<dbReference type="Proteomes" id="UP001145114">
    <property type="component" value="Unassembled WGS sequence"/>
</dbReference>